<dbReference type="OrthoDB" id="9770036at2"/>
<dbReference type="GO" id="GO:0005886">
    <property type="term" value="C:plasma membrane"/>
    <property type="evidence" value="ECO:0007669"/>
    <property type="project" value="UniProtKB-SubCell"/>
</dbReference>
<comment type="similarity">
    <text evidence="6">Belongs to the ABC-4 integral membrane protein family.</text>
</comment>
<feature type="transmembrane region" description="Helical" evidence="7">
    <location>
        <begin position="21"/>
        <end position="42"/>
    </location>
</feature>
<comment type="subcellular location">
    <subcellularLocation>
        <location evidence="1">Cell membrane</location>
        <topology evidence="1">Multi-pass membrane protein</topology>
    </subcellularLocation>
</comment>
<dbReference type="GO" id="GO:0005524">
    <property type="term" value="F:ATP binding"/>
    <property type="evidence" value="ECO:0007669"/>
    <property type="project" value="UniProtKB-KW"/>
</dbReference>
<keyword evidence="2" id="KW-1003">Cell membrane</keyword>
<sequence length="502" mass="52244">MSVRTSYAIALTALRRNTLQTGLTVLGMTIGVGTVLAMVAVGSGAQRSIAGQVKAAGMNVIVVTAGNYKAAQQWTSIGEAPEAPAAWNPTDRKALQDGVLRSGDTRPTLRRMQELEPDGTPKIHFGDPTRQLEAGPNNLQGKGGAKTLTLEDAAAIAALAGVQTVSAGVHDNGRIGFGADSWVSAVRGEQATLPEIRRAWVLSHGKFFTAADDAQAAPVVVLGSIASEHLFGKTNPVGKTVNVKGLDARVVGVVASGSWMTPAAPGDGVFDAVYLPVHTAMKLLAKPTLDNITVSTASTGDVTRLIKVITGVLRMRHRLDASSPLDFTIAGQAHAAMGKGGLRTDFSRAMVSNTAGLDRVTLAQLSKTLDRASRTMTMLLGSIAAVSLVVGGIGIMNIMLLSVTERTREIGIRRSVGAQAGEVMQQFLMEAVILSIGGGLLGIALGAGASVMVGHLVRWTTELSWASVAASFTISAAIGILFGYYPARQASRVTPIAAMRHE</sequence>
<accession>A0A239LDR1</accession>
<evidence type="ECO:0000256" key="5">
    <source>
        <dbReference type="ARBA" id="ARBA00023136"/>
    </source>
</evidence>
<proteinExistence type="inferred from homology"/>
<keyword evidence="5 7" id="KW-0472">Membrane</keyword>
<keyword evidence="11" id="KW-1185">Reference proteome</keyword>
<feature type="domain" description="MacB-like periplasmic core" evidence="9">
    <location>
        <begin position="21"/>
        <end position="309"/>
    </location>
</feature>
<keyword evidence="4 7" id="KW-1133">Transmembrane helix</keyword>
<feature type="transmembrane region" description="Helical" evidence="7">
    <location>
        <begin position="431"/>
        <end position="457"/>
    </location>
</feature>
<dbReference type="InterPro" id="IPR025857">
    <property type="entry name" value="MacB_PCD"/>
</dbReference>
<keyword evidence="10" id="KW-0547">Nucleotide-binding</keyword>
<reference evidence="10 11" key="1">
    <citation type="submission" date="2017-06" db="EMBL/GenBank/DDBJ databases">
        <authorList>
            <person name="Kim H.J."/>
            <person name="Triplett B.A."/>
        </authorList>
    </citation>
    <scope>NUCLEOTIDE SEQUENCE [LARGE SCALE GENOMIC DNA]</scope>
    <source>
        <strain evidence="10 11">DSM 18704</strain>
    </source>
</reference>
<feature type="transmembrane region" description="Helical" evidence="7">
    <location>
        <begin position="378"/>
        <end position="404"/>
    </location>
</feature>
<evidence type="ECO:0000256" key="4">
    <source>
        <dbReference type="ARBA" id="ARBA00022989"/>
    </source>
</evidence>
<feature type="domain" description="ABC3 transporter permease C-terminal" evidence="8">
    <location>
        <begin position="382"/>
        <end position="495"/>
    </location>
</feature>
<keyword evidence="3 7" id="KW-0812">Transmembrane</keyword>
<keyword evidence="10" id="KW-0067">ATP-binding</keyword>
<evidence type="ECO:0000256" key="1">
    <source>
        <dbReference type="ARBA" id="ARBA00004651"/>
    </source>
</evidence>
<dbReference type="GO" id="GO:0022857">
    <property type="term" value="F:transmembrane transporter activity"/>
    <property type="evidence" value="ECO:0007669"/>
    <property type="project" value="TreeGrafter"/>
</dbReference>
<feature type="transmembrane region" description="Helical" evidence="7">
    <location>
        <begin position="463"/>
        <end position="485"/>
    </location>
</feature>
<evidence type="ECO:0000313" key="11">
    <source>
        <dbReference type="Proteomes" id="UP000198356"/>
    </source>
</evidence>
<dbReference type="Proteomes" id="UP000198356">
    <property type="component" value="Unassembled WGS sequence"/>
</dbReference>
<evidence type="ECO:0000259" key="9">
    <source>
        <dbReference type="Pfam" id="PF12704"/>
    </source>
</evidence>
<evidence type="ECO:0000313" key="10">
    <source>
        <dbReference type="EMBL" id="SNT28082.1"/>
    </source>
</evidence>
<evidence type="ECO:0000256" key="7">
    <source>
        <dbReference type="SAM" id="Phobius"/>
    </source>
</evidence>
<organism evidence="10 11">
    <name type="scientific">Granulicella rosea</name>
    <dbReference type="NCBI Taxonomy" id="474952"/>
    <lineage>
        <taxon>Bacteria</taxon>
        <taxon>Pseudomonadati</taxon>
        <taxon>Acidobacteriota</taxon>
        <taxon>Terriglobia</taxon>
        <taxon>Terriglobales</taxon>
        <taxon>Acidobacteriaceae</taxon>
        <taxon>Granulicella</taxon>
    </lineage>
</organism>
<evidence type="ECO:0000259" key="8">
    <source>
        <dbReference type="Pfam" id="PF02687"/>
    </source>
</evidence>
<dbReference type="EMBL" id="FZOU01000006">
    <property type="protein sequence ID" value="SNT28082.1"/>
    <property type="molecule type" value="Genomic_DNA"/>
</dbReference>
<name>A0A239LDR1_9BACT</name>
<evidence type="ECO:0000256" key="2">
    <source>
        <dbReference type="ARBA" id="ARBA00022475"/>
    </source>
</evidence>
<gene>
    <name evidence="10" type="ORF">SAMN05421770_106290</name>
</gene>
<dbReference type="Pfam" id="PF02687">
    <property type="entry name" value="FtsX"/>
    <property type="match status" value="1"/>
</dbReference>
<dbReference type="PANTHER" id="PTHR30572">
    <property type="entry name" value="MEMBRANE COMPONENT OF TRANSPORTER-RELATED"/>
    <property type="match status" value="1"/>
</dbReference>
<dbReference type="Pfam" id="PF12704">
    <property type="entry name" value="MacB_PCD"/>
    <property type="match status" value="1"/>
</dbReference>
<dbReference type="PANTHER" id="PTHR30572:SF4">
    <property type="entry name" value="ABC TRANSPORTER PERMEASE YTRF"/>
    <property type="match status" value="1"/>
</dbReference>
<protein>
    <submittedName>
        <fullName evidence="10">Putative ABC transport system permease protein/macrolide transport system ATP-binding/permease protein</fullName>
    </submittedName>
</protein>
<dbReference type="InterPro" id="IPR003838">
    <property type="entry name" value="ABC3_permease_C"/>
</dbReference>
<dbReference type="RefSeq" id="WP_089409600.1">
    <property type="nucleotide sequence ID" value="NZ_FZOU01000006.1"/>
</dbReference>
<evidence type="ECO:0000256" key="6">
    <source>
        <dbReference type="ARBA" id="ARBA00038076"/>
    </source>
</evidence>
<dbReference type="AlphaFoldDB" id="A0A239LDR1"/>
<dbReference type="InterPro" id="IPR050250">
    <property type="entry name" value="Macrolide_Exporter_MacB"/>
</dbReference>
<evidence type="ECO:0000256" key="3">
    <source>
        <dbReference type="ARBA" id="ARBA00022692"/>
    </source>
</evidence>